<accession>A0ABN9PN47</accession>
<evidence type="ECO:0000313" key="2">
    <source>
        <dbReference type="EMBL" id="CAK0791779.1"/>
    </source>
</evidence>
<keyword evidence="3" id="KW-1185">Reference proteome</keyword>
<dbReference type="EMBL" id="CAUYUJ010000656">
    <property type="protein sequence ID" value="CAK0791779.1"/>
    <property type="molecule type" value="Genomic_DNA"/>
</dbReference>
<sequence length="171" mass="16637">MACFCRAASLLDAYPVLSVVGARRSWPAACVGTDPGARGPAAAAPPAVGRAHAAVALRPAAGALSSGGVLCCGVSARLGAARLAPAPSRGRASVVGDGPVAPAAGLLRAPGPRAAPARPWATSGSAGRLGRPSAAGPRRGRLHGRRRRGAAAGAGRSAGAGGPRARQRRRG</sequence>
<evidence type="ECO:0000313" key="3">
    <source>
        <dbReference type="Proteomes" id="UP001189429"/>
    </source>
</evidence>
<evidence type="ECO:0000256" key="1">
    <source>
        <dbReference type="SAM" id="MobiDB-lite"/>
    </source>
</evidence>
<reference evidence="2" key="1">
    <citation type="submission" date="2023-10" db="EMBL/GenBank/DDBJ databases">
        <authorList>
            <person name="Chen Y."/>
            <person name="Shah S."/>
            <person name="Dougan E. K."/>
            <person name="Thang M."/>
            <person name="Chan C."/>
        </authorList>
    </citation>
    <scope>NUCLEOTIDE SEQUENCE [LARGE SCALE GENOMIC DNA]</scope>
</reference>
<protein>
    <submittedName>
        <fullName evidence="2">Uncharacterized protein</fullName>
    </submittedName>
</protein>
<feature type="region of interest" description="Disordered" evidence="1">
    <location>
        <begin position="85"/>
        <end position="171"/>
    </location>
</feature>
<proteinExistence type="predicted"/>
<gene>
    <name evidence="2" type="ORF">PCOR1329_LOCUS2580</name>
</gene>
<organism evidence="2 3">
    <name type="scientific">Prorocentrum cordatum</name>
    <dbReference type="NCBI Taxonomy" id="2364126"/>
    <lineage>
        <taxon>Eukaryota</taxon>
        <taxon>Sar</taxon>
        <taxon>Alveolata</taxon>
        <taxon>Dinophyceae</taxon>
        <taxon>Prorocentrales</taxon>
        <taxon>Prorocentraceae</taxon>
        <taxon>Prorocentrum</taxon>
    </lineage>
</organism>
<feature type="compositionally biased region" description="Low complexity" evidence="1">
    <location>
        <begin position="85"/>
        <end position="137"/>
    </location>
</feature>
<name>A0ABN9PN47_9DINO</name>
<comment type="caution">
    <text evidence="2">The sequence shown here is derived from an EMBL/GenBank/DDBJ whole genome shotgun (WGS) entry which is preliminary data.</text>
</comment>
<dbReference type="Proteomes" id="UP001189429">
    <property type="component" value="Unassembled WGS sequence"/>
</dbReference>
<feature type="compositionally biased region" description="Basic residues" evidence="1">
    <location>
        <begin position="138"/>
        <end position="149"/>
    </location>
</feature>
<feature type="non-terminal residue" evidence="2">
    <location>
        <position position="171"/>
    </location>
</feature>